<dbReference type="RefSeq" id="WP_066139541.1">
    <property type="nucleotide sequence ID" value="NZ_CBCSGM010000001.1"/>
</dbReference>
<dbReference type="GO" id="GO:0016020">
    <property type="term" value="C:membrane"/>
    <property type="evidence" value="ECO:0007669"/>
    <property type="project" value="TreeGrafter"/>
</dbReference>
<dbReference type="EMBL" id="LS483476">
    <property type="protein sequence ID" value="SQI60161.1"/>
    <property type="molecule type" value="Genomic_DNA"/>
</dbReference>
<dbReference type="NCBIfam" id="TIGR02873">
    <property type="entry name" value="spore_ylxY"/>
    <property type="match status" value="1"/>
</dbReference>
<proteinExistence type="predicted"/>
<dbReference type="Proteomes" id="UP000249134">
    <property type="component" value="Chromosome 1"/>
</dbReference>
<reference evidence="3 4" key="1">
    <citation type="submission" date="2018-06" db="EMBL/GenBank/DDBJ databases">
        <authorList>
            <consortium name="Pathogen Informatics"/>
            <person name="Doyle S."/>
        </authorList>
    </citation>
    <scope>NUCLEOTIDE SEQUENCE [LARGE SCALE GENOMIC DNA]</scope>
    <source>
        <strain evidence="3 4">NCTC4824</strain>
    </source>
</reference>
<dbReference type="GO" id="GO:0016810">
    <property type="term" value="F:hydrolase activity, acting on carbon-nitrogen (but not peptide) bonds"/>
    <property type="evidence" value="ECO:0007669"/>
    <property type="project" value="InterPro"/>
</dbReference>
<dbReference type="EC" id="3.-.-.-" evidence="3"/>
<evidence type="ECO:0000256" key="1">
    <source>
        <dbReference type="SAM" id="Phobius"/>
    </source>
</evidence>
<gene>
    <name evidence="3" type="primary">pdaA_4</name>
    <name evidence="3" type="ORF">NCTC4824_02619</name>
</gene>
<feature type="transmembrane region" description="Helical" evidence="1">
    <location>
        <begin position="7"/>
        <end position="25"/>
    </location>
</feature>
<dbReference type="KEGG" id="blen:NCTC4824_02619"/>
<keyword evidence="4" id="KW-1185">Reference proteome</keyword>
<keyword evidence="1" id="KW-0472">Membrane</keyword>
<keyword evidence="1" id="KW-1133">Transmembrane helix</keyword>
<sequence>MRHTKNLLGIGMVGILLLLVIYNPYTGTYLSSLKNNEIYVSAKYDELYEEIEQAAEKYYIPPQNAKIDSVWKATPGYNGMEVDVKSSFKIMKKDKQFDKRKLVFVQITPDVHLEDLPPSPIFRGHPDKPMVSFLINVAWGNEYLPDMLETLEKNNVQATFFLEGRWVKKNPDLTKLIVDNGHELGNQSYSHPNMELLGNAETKTEIVKTNEIIEAITEKKVTWFSPPRGSYREETIQIAHSLNQRTVMWTVDTIDWNNPSPEELKQRVLSKVHPGAMILMHPTDASSKALGDLIIELKTKNLRIGTVSRLLDEERIVKLQNNKHKRLKNEQ</sequence>
<dbReference type="STRING" id="1348624.GCA_001591545_01668"/>
<accession>A0A2X4WAJ6</accession>
<evidence type="ECO:0000259" key="2">
    <source>
        <dbReference type="PROSITE" id="PS51677"/>
    </source>
</evidence>
<keyword evidence="3" id="KW-0378">Hydrolase</keyword>
<dbReference type="InterPro" id="IPR014228">
    <property type="entry name" value="Spore_polysacc_deacetyl_YlxY"/>
</dbReference>
<protein>
    <submittedName>
        <fullName evidence="3">Sporulation protein, polysaccharide deacetylase family</fullName>
        <ecNumber evidence="3">3.-.-.-</ecNumber>
    </submittedName>
</protein>
<dbReference type="Pfam" id="PF01522">
    <property type="entry name" value="Polysacc_deac_1"/>
    <property type="match status" value="1"/>
</dbReference>
<dbReference type="Gene3D" id="3.20.20.370">
    <property type="entry name" value="Glycoside hydrolase/deacetylase"/>
    <property type="match status" value="1"/>
</dbReference>
<dbReference type="AlphaFoldDB" id="A0A2X4WAJ6"/>
<dbReference type="GO" id="GO:0005975">
    <property type="term" value="P:carbohydrate metabolic process"/>
    <property type="evidence" value="ECO:0007669"/>
    <property type="project" value="InterPro"/>
</dbReference>
<name>A0A2X4WAJ6_LEDLE</name>
<dbReference type="PROSITE" id="PS51677">
    <property type="entry name" value="NODB"/>
    <property type="match status" value="1"/>
</dbReference>
<dbReference type="CDD" id="cd10950">
    <property type="entry name" value="CE4_BsYlxY_like"/>
    <property type="match status" value="1"/>
</dbReference>
<dbReference type="PANTHER" id="PTHR10587:SF80">
    <property type="entry name" value="CHITOOLIGOSACCHARIDE DEACETYLASE"/>
    <property type="match status" value="1"/>
</dbReference>
<dbReference type="InterPro" id="IPR002509">
    <property type="entry name" value="NODB_dom"/>
</dbReference>
<organism evidence="3 4">
    <name type="scientific">Lederbergia lenta</name>
    <name type="common">Bacillus lentus</name>
    <dbReference type="NCBI Taxonomy" id="1467"/>
    <lineage>
        <taxon>Bacteria</taxon>
        <taxon>Bacillati</taxon>
        <taxon>Bacillota</taxon>
        <taxon>Bacilli</taxon>
        <taxon>Bacillales</taxon>
        <taxon>Bacillaceae</taxon>
        <taxon>Lederbergia</taxon>
    </lineage>
</organism>
<dbReference type="InterPro" id="IPR011330">
    <property type="entry name" value="Glyco_hydro/deAcase_b/a-brl"/>
</dbReference>
<feature type="domain" description="NodB homology" evidence="2">
    <location>
        <begin position="129"/>
        <end position="305"/>
    </location>
</feature>
<dbReference type="PANTHER" id="PTHR10587">
    <property type="entry name" value="GLYCOSYL TRANSFERASE-RELATED"/>
    <property type="match status" value="1"/>
</dbReference>
<dbReference type="InterPro" id="IPR050248">
    <property type="entry name" value="Polysacc_deacetylase_ArnD"/>
</dbReference>
<evidence type="ECO:0000313" key="4">
    <source>
        <dbReference type="Proteomes" id="UP000249134"/>
    </source>
</evidence>
<evidence type="ECO:0000313" key="3">
    <source>
        <dbReference type="EMBL" id="SQI60161.1"/>
    </source>
</evidence>
<keyword evidence="1" id="KW-0812">Transmembrane</keyword>
<dbReference type="SUPFAM" id="SSF88713">
    <property type="entry name" value="Glycoside hydrolase/deacetylase"/>
    <property type="match status" value="1"/>
</dbReference>